<comment type="caution">
    <text evidence="1">The sequence shown here is derived from an EMBL/GenBank/DDBJ whole genome shotgun (WGS) entry which is preliminary data.</text>
</comment>
<dbReference type="AlphaFoldDB" id="A0A9N9BSK6"/>
<gene>
    <name evidence="1" type="ORF">AMORRO_LOCUS6706</name>
</gene>
<sequence length="114" mass="12640">MDAANKEWRKYWKKSEATIKNQINQYLIASLSIVRTTAFFLPPNSLDLPSSELSTSNSAGSKLLVSDSSSLLLNKTPIAPNAPAQCKSLMLIQEAEVKITEYEHLLINTSDKDL</sequence>
<evidence type="ECO:0000313" key="2">
    <source>
        <dbReference type="Proteomes" id="UP000789342"/>
    </source>
</evidence>
<organism evidence="1 2">
    <name type="scientific">Acaulospora morrowiae</name>
    <dbReference type="NCBI Taxonomy" id="94023"/>
    <lineage>
        <taxon>Eukaryota</taxon>
        <taxon>Fungi</taxon>
        <taxon>Fungi incertae sedis</taxon>
        <taxon>Mucoromycota</taxon>
        <taxon>Glomeromycotina</taxon>
        <taxon>Glomeromycetes</taxon>
        <taxon>Diversisporales</taxon>
        <taxon>Acaulosporaceae</taxon>
        <taxon>Acaulospora</taxon>
    </lineage>
</organism>
<reference evidence="1" key="1">
    <citation type="submission" date="2021-06" db="EMBL/GenBank/DDBJ databases">
        <authorList>
            <person name="Kallberg Y."/>
            <person name="Tangrot J."/>
            <person name="Rosling A."/>
        </authorList>
    </citation>
    <scope>NUCLEOTIDE SEQUENCE</scope>
    <source>
        <strain evidence="1">CL551</strain>
    </source>
</reference>
<accession>A0A9N9BSK6</accession>
<protein>
    <submittedName>
        <fullName evidence="1">3587_t:CDS:1</fullName>
    </submittedName>
</protein>
<evidence type="ECO:0000313" key="1">
    <source>
        <dbReference type="EMBL" id="CAG8576268.1"/>
    </source>
</evidence>
<keyword evidence="2" id="KW-1185">Reference proteome</keyword>
<proteinExistence type="predicted"/>
<name>A0A9N9BSK6_9GLOM</name>
<dbReference type="EMBL" id="CAJVPV010004590">
    <property type="protein sequence ID" value="CAG8576268.1"/>
    <property type="molecule type" value="Genomic_DNA"/>
</dbReference>
<dbReference type="Proteomes" id="UP000789342">
    <property type="component" value="Unassembled WGS sequence"/>
</dbReference>